<dbReference type="SUPFAM" id="SSF102705">
    <property type="entry name" value="NIF3 (NGG1p interacting factor 3)-like"/>
    <property type="match status" value="1"/>
</dbReference>
<dbReference type="InterPro" id="IPR017221">
    <property type="entry name" value="DUF34/NIF3_bac"/>
</dbReference>
<evidence type="ECO:0000313" key="6">
    <source>
        <dbReference type="EMBL" id="MFC5730517.1"/>
    </source>
</evidence>
<sequence length="373" mass="39276">MPALKDVVDLVHDWYPPSTAAEWDAVGLTYGDPEQPVRKVLFAVDPAPAVADEAAEWKADLLVVHHPLFLKPVHGFPATTPKGRTLATLAASGCALLTAHTNADQAVGGVSESLAHALGLTDLEPIVPAVGEAVDKLTVYVPQDAAAPVRASMAEAGAGRIGDYDFASFTSAPGEGRFRPLDGANPLIGTVGAIETVSEVRVEVVLARSLRGPVVRAMLAAHPYEEPAYDVVELADPGVVTTGTGRCGALPPMTLAEFAERVAATLPTTSHGVRVAGDPDRLVRRVAVCGGAGDFLLDQVAGLPVDVYLTSDLRHHPAAEFVEKGGPALVDVAHWAAEWTWLPVVEQRLRDAFGDAVETRVSALVTDPWTMRL</sequence>
<evidence type="ECO:0000256" key="5">
    <source>
        <dbReference type="PIRNR" id="PIRNR037489"/>
    </source>
</evidence>
<proteinExistence type="inferred from homology"/>
<keyword evidence="7" id="KW-1185">Reference proteome</keyword>
<comment type="similarity">
    <text evidence="1 5">Belongs to the GTP cyclohydrolase I type 2/NIF3 family.</text>
</comment>
<dbReference type="InterPro" id="IPR036069">
    <property type="entry name" value="DUF34/NIF3_sf"/>
</dbReference>
<dbReference type="NCBIfam" id="TIGR00486">
    <property type="entry name" value="YbgI_SA1388"/>
    <property type="match status" value="1"/>
</dbReference>
<dbReference type="InterPro" id="IPR002678">
    <property type="entry name" value="DUF34/NIF3"/>
</dbReference>
<dbReference type="InterPro" id="IPR015867">
    <property type="entry name" value="N-reg_PII/ATP_PRibTrfase_C"/>
</dbReference>
<organism evidence="6 7">
    <name type="scientific">Nocardioides vastitatis</name>
    <dbReference type="NCBI Taxonomy" id="2568655"/>
    <lineage>
        <taxon>Bacteria</taxon>
        <taxon>Bacillati</taxon>
        <taxon>Actinomycetota</taxon>
        <taxon>Actinomycetes</taxon>
        <taxon>Propionibacteriales</taxon>
        <taxon>Nocardioidaceae</taxon>
        <taxon>Nocardioides</taxon>
    </lineage>
</organism>
<dbReference type="Gene3D" id="3.40.1390.30">
    <property type="entry name" value="NIF3 (NGG1p interacting factor 3)-like"/>
    <property type="match status" value="1"/>
</dbReference>
<evidence type="ECO:0000256" key="1">
    <source>
        <dbReference type="ARBA" id="ARBA00006964"/>
    </source>
</evidence>
<gene>
    <name evidence="6" type="ORF">ACFPQB_16470</name>
</gene>
<comment type="subunit">
    <text evidence="2">Homohexamer.</text>
</comment>
<accession>A0ABW0ZJI0</accession>
<dbReference type="PANTHER" id="PTHR13799">
    <property type="entry name" value="NGG1 INTERACTING FACTOR 3"/>
    <property type="match status" value="1"/>
</dbReference>
<dbReference type="Pfam" id="PF01784">
    <property type="entry name" value="DUF34_NIF3"/>
    <property type="match status" value="1"/>
</dbReference>
<evidence type="ECO:0000256" key="2">
    <source>
        <dbReference type="ARBA" id="ARBA00011643"/>
    </source>
</evidence>
<name>A0ABW0ZJI0_9ACTN</name>
<dbReference type="PANTHER" id="PTHR13799:SF14">
    <property type="entry name" value="GTP CYCLOHYDROLASE 1 TYPE 2 HOMOLOG"/>
    <property type="match status" value="1"/>
</dbReference>
<keyword evidence="4 5" id="KW-0479">Metal-binding</keyword>
<dbReference type="Gene3D" id="3.30.70.120">
    <property type="match status" value="1"/>
</dbReference>
<evidence type="ECO:0000256" key="3">
    <source>
        <dbReference type="ARBA" id="ARBA00022112"/>
    </source>
</evidence>
<dbReference type="EMBL" id="JBHSNS010000009">
    <property type="protein sequence ID" value="MFC5730517.1"/>
    <property type="molecule type" value="Genomic_DNA"/>
</dbReference>
<dbReference type="PIRSF" id="PIRSF037489">
    <property type="entry name" value="UCP037489_NIF3_YqfO"/>
    <property type="match status" value="1"/>
</dbReference>
<comment type="caution">
    <text evidence="6">The sequence shown here is derived from an EMBL/GenBank/DDBJ whole genome shotgun (WGS) entry which is preliminary data.</text>
</comment>
<protein>
    <recommendedName>
        <fullName evidence="3 5">GTP cyclohydrolase 1 type 2 homolog</fullName>
    </recommendedName>
</protein>
<dbReference type="RefSeq" id="WP_136435035.1">
    <property type="nucleotide sequence ID" value="NZ_JBHSNS010000009.1"/>
</dbReference>
<dbReference type="Proteomes" id="UP001596072">
    <property type="component" value="Unassembled WGS sequence"/>
</dbReference>
<evidence type="ECO:0000256" key="4">
    <source>
        <dbReference type="ARBA" id="ARBA00022723"/>
    </source>
</evidence>
<evidence type="ECO:0000313" key="7">
    <source>
        <dbReference type="Proteomes" id="UP001596072"/>
    </source>
</evidence>
<reference evidence="7" key="1">
    <citation type="journal article" date="2019" name="Int. J. Syst. Evol. Microbiol.">
        <title>The Global Catalogue of Microorganisms (GCM) 10K type strain sequencing project: providing services to taxonomists for standard genome sequencing and annotation.</title>
        <authorList>
            <consortium name="The Broad Institute Genomics Platform"/>
            <consortium name="The Broad Institute Genome Sequencing Center for Infectious Disease"/>
            <person name="Wu L."/>
            <person name="Ma J."/>
        </authorList>
    </citation>
    <scope>NUCLEOTIDE SEQUENCE [LARGE SCALE GENOMIC DNA]</scope>
    <source>
        <strain evidence="7">YIM 94188</strain>
    </source>
</reference>